<evidence type="ECO:0000313" key="5">
    <source>
        <dbReference type="Proteomes" id="UP000799428"/>
    </source>
</evidence>
<feature type="region of interest" description="Disordered" evidence="1">
    <location>
        <begin position="174"/>
        <end position="209"/>
    </location>
</feature>
<feature type="signal peptide" evidence="3">
    <location>
        <begin position="1"/>
        <end position="27"/>
    </location>
</feature>
<evidence type="ECO:0008006" key="6">
    <source>
        <dbReference type="Google" id="ProtNLM"/>
    </source>
</evidence>
<evidence type="ECO:0000256" key="3">
    <source>
        <dbReference type="SAM" id="SignalP"/>
    </source>
</evidence>
<feature type="transmembrane region" description="Helical" evidence="2">
    <location>
        <begin position="218"/>
        <end position="239"/>
    </location>
</feature>
<evidence type="ECO:0000256" key="1">
    <source>
        <dbReference type="SAM" id="MobiDB-lite"/>
    </source>
</evidence>
<gene>
    <name evidence="4" type="ORF">K504DRAFT_490256</name>
</gene>
<dbReference type="OrthoDB" id="5215637at2759"/>
<evidence type="ECO:0000256" key="2">
    <source>
        <dbReference type="SAM" id="Phobius"/>
    </source>
</evidence>
<keyword evidence="2" id="KW-1133">Transmembrane helix</keyword>
<evidence type="ECO:0000313" key="4">
    <source>
        <dbReference type="EMBL" id="KAF2710036.1"/>
    </source>
</evidence>
<dbReference type="AlphaFoldDB" id="A0A6G1KAY4"/>
<keyword evidence="3" id="KW-0732">Signal</keyword>
<dbReference type="EMBL" id="MU005769">
    <property type="protein sequence ID" value="KAF2710036.1"/>
    <property type="molecule type" value="Genomic_DNA"/>
</dbReference>
<keyword evidence="5" id="KW-1185">Reference proteome</keyword>
<accession>A0A6G1KAY4</accession>
<keyword evidence="2" id="KW-0812">Transmembrane</keyword>
<sequence length="287" mass="30326">MGLQRSQPSFFALLCLYIAILFPLVFGQTCYLPNGKATNDTDFAPCPQAGLETICCALNRTVTYGGDTINGNAREECMSNGLCSSLYISDGYTQQSYWRNLCTEQDWLSGNCLNFCAENKLGGTDSAGSQMVPCDGTATSKKWCCGVSCSCSDEANVHELPAILGGALAEDSSSSSILPTNNPSATKSPFSPLQSTNAGAGDSGPNTTRMGLSSGAKAGIGIAVAFAAISLVAMSFLLWKALAWKRETAAQNKAYKYPQHAPPVYYELPPALPTEVAAGKHHLPEMS</sequence>
<reference evidence="4" key="1">
    <citation type="journal article" date="2020" name="Stud. Mycol.">
        <title>101 Dothideomycetes genomes: a test case for predicting lifestyles and emergence of pathogens.</title>
        <authorList>
            <person name="Haridas S."/>
            <person name="Albert R."/>
            <person name="Binder M."/>
            <person name="Bloem J."/>
            <person name="Labutti K."/>
            <person name="Salamov A."/>
            <person name="Andreopoulos B."/>
            <person name="Baker S."/>
            <person name="Barry K."/>
            <person name="Bills G."/>
            <person name="Bluhm B."/>
            <person name="Cannon C."/>
            <person name="Castanera R."/>
            <person name="Culley D."/>
            <person name="Daum C."/>
            <person name="Ezra D."/>
            <person name="Gonzalez J."/>
            <person name="Henrissat B."/>
            <person name="Kuo A."/>
            <person name="Liang C."/>
            <person name="Lipzen A."/>
            <person name="Lutzoni F."/>
            <person name="Magnuson J."/>
            <person name="Mondo S."/>
            <person name="Nolan M."/>
            <person name="Ohm R."/>
            <person name="Pangilinan J."/>
            <person name="Park H.-J."/>
            <person name="Ramirez L."/>
            <person name="Alfaro M."/>
            <person name="Sun H."/>
            <person name="Tritt A."/>
            <person name="Yoshinaga Y."/>
            <person name="Zwiers L.-H."/>
            <person name="Turgeon B."/>
            <person name="Goodwin S."/>
            <person name="Spatafora J."/>
            <person name="Crous P."/>
            <person name="Grigoriev I."/>
        </authorList>
    </citation>
    <scope>NUCLEOTIDE SEQUENCE</scope>
    <source>
        <strain evidence="4">CBS 279.74</strain>
    </source>
</reference>
<dbReference type="Proteomes" id="UP000799428">
    <property type="component" value="Unassembled WGS sequence"/>
</dbReference>
<feature type="chain" id="PRO_5026202670" description="Mid2 domain-containing protein" evidence="3">
    <location>
        <begin position="28"/>
        <end position="287"/>
    </location>
</feature>
<keyword evidence="2" id="KW-0472">Membrane</keyword>
<proteinExistence type="predicted"/>
<protein>
    <recommendedName>
        <fullName evidence="6">Mid2 domain-containing protein</fullName>
    </recommendedName>
</protein>
<name>A0A6G1KAY4_9PLEO</name>
<organism evidence="4 5">
    <name type="scientific">Pleomassaria siparia CBS 279.74</name>
    <dbReference type="NCBI Taxonomy" id="1314801"/>
    <lineage>
        <taxon>Eukaryota</taxon>
        <taxon>Fungi</taxon>
        <taxon>Dikarya</taxon>
        <taxon>Ascomycota</taxon>
        <taxon>Pezizomycotina</taxon>
        <taxon>Dothideomycetes</taxon>
        <taxon>Pleosporomycetidae</taxon>
        <taxon>Pleosporales</taxon>
        <taxon>Pleomassariaceae</taxon>
        <taxon>Pleomassaria</taxon>
    </lineage>
</organism>